<dbReference type="PANTHER" id="PTHR21142:SF2">
    <property type="entry name" value="BETA-SARCOGLYCAN"/>
    <property type="match status" value="1"/>
</dbReference>
<feature type="transmembrane region" description="Helical" evidence="17">
    <location>
        <begin position="110"/>
        <end position="135"/>
    </location>
</feature>
<sequence length="374" mass="41371">MTNPLDDHRSNEEEASPSMSRSAEDNLSNSDGPLLLNTAAGKKRDDVAAALRYTFYHSISTRVFLFWGRRIELESQMQSSAMLLHQDNWHKNCAGDDEYSVSEKKSHRCMWMLTIVLTFIGFCNLLLNMTILIVLRVSHGMEALEVIPEKNLLKFSGNTDLDRVCLQRGICESFGDEPIELMGNAGGVNIQVANRHHSLTWSSLQILKNGTSISQVDSFQVKDPRSASPIFSTDFPNFNLPKGVQKVELGLTQTHRIAAPKTSDLVIESDDKIALHGAEGTTLDSKEILWTAKNNIFLSSKNGEIVIDVKDGVNLPKIPIASNKLSNQSELQQQYKICVCMPDGKLFLVPASKGNLGVNCAKASRTMESDPCAM</sequence>
<evidence type="ECO:0000256" key="4">
    <source>
        <dbReference type="ARBA" id="ARBA00007574"/>
    </source>
</evidence>
<evidence type="ECO:0000256" key="7">
    <source>
        <dbReference type="ARBA" id="ARBA00022490"/>
    </source>
</evidence>
<evidence type="ECO:0000313" key="18">
    <source>
        <dbReference type="EMBL" id="OXU27329.1"/>
    </source>
</evidence>
<dbReference type="InterPro" id="IPR027659">
    <property type="entry name" value="Sgcb"/>
</dbReference>
<dbReference type="GO" id="GO:0007517">
    <property type="term" value="P:muscle organ development"/>
    <property type="evidence" value="ECO:0007669"/>
    <property type="project" value="InterPro"/>
</dbReference>
<dbReference type="PANTHER" id="PTHR21142">
    <property type="entry name" value="SARCOGLYCANS"/>
    <property type="match status" value="1"/>
</dbReference>
<protein>
    <recommendedName>
        <fullName evidence="5">Beta-sarcoglycan</fullName>
    </recommendedName>
</protein>
<comment type="similarity">
    <text evidence="4">Belongs to the sarcoglycan beta/delta/gamma/zeta family.</text>
</comment>
<keyword evidence="9" id="KW-0735">Signal-anchor</keyword>
<evidence type="ECO:0000256" key="9">
    <source>
        <dbReference type="ARBA" id="ARBA00022968"/>
    </source>
</evidence>
<feature type="compositionally biased region" description="Polar residues" evidence="16">
    <location>
        <begin position="17"/>
        <end position="31"/>
    </location>
</feature>
<gene>
    <name evidence="18" type="ORF">TSAR_007289</name>
</gene>
<feature type="compositionally biased region" description="Basic and acidic residues" evidence="16">
    <location>
        <begin position="1"/>
        <end position="12"/>
    </location>
</feature>
<evidence type="ECO:0000256" key="13">
    <source>
        <dbReference type="ARBA" id="ARBA00023180"/>
    </source>
</evidence>
<dbReference type="GO" id="GO:0016012">
    <property type="term" value="C:sarcoglycan complex"/>
    <property type="evidence" value="ECO:0007669"/>
    <property type="project" value="InterPro"/>
</dbReference>
<evidence type="ECO:0000256" key="12">
    <source>
        <dbReference type="ARBA" id="ARBA00023157"/>
    </source>
</evidence>
<evidence type="ECO:0000256" key="3">
    <source>
        <dbReference type="ARBA" id="ARBA00004274"/>
    </source>
</evidence>
<comment type="subcellular location">
    <subcellularLocation>
        <location evidence="3">Cell membrane</location>
        <location evidence="3">Sarcolemma</location>
        <topology evidence="3">Single-pass type II membrane protein</topology>
    </subcellularLocation>
    <subcellularLocation>
        <location evidence="2">Cytoplasm</location>
        <location evidence="2">Cytoskeleton</location>
    </subcellularLocation>
</comment>
<dbReference type="OrthoDB" id="5843723at2759"/>
<dbReference type="Pfam" id="PF04790">
    <property type="entry name" value="Sarcoglycan_1"/>
    <property type="match status" value="1"/>
</dbReference>
<keyword evidence="10 17" id="KW-1133">Transmembrane helix</keyword>
<organism evidence="18 19">
    <name type="scientific">Trichomalopsis sarcophagae</name>
    <dbReference type="NCBI Taxonomy" id="543379"/>
    <lineage>
        <taxon>Eukaryota</taxon>
        <taxon>Metazoa</taxon>
        <taxon>Ecdysozoa</taxon>
        <taxon>Arthropoda</taxon>
        <taxon>Hexapoda</taxon>
        <taxon>Insecta</taxon>
        <taxon>Pterygota</taxon>
        <taxon>Neoptera</taxon>
        <taxon>Endopterygota</taxon>
        <taxon>Hymenoptera</taxon>
        <taxon>Apocrita</taxon>
        <taxon>Proctotrupomorpha</taxon>
        <taxon>Chalcidoidea</taxon>
        <taxon>Pteromalidae</taxon>
        <taxon>Pteromalinae</taxon>
        <taxon>Trichomalopsis</taxon>
    </lineage>
</organism>
<evidence type="ECO:0000256" key="6">
    <source>
        <dbReference type="ARBA" id="ARBA00022475"/>
    </source>
</evidence>
<dbReference type="GO" id="GO:0042383">
    <property type="term" value="C:sarcolemma"/>
    <property type="evidence" value="ECO:0007669"/>
    <property type="project" value="UniProtKB-SubCell"/>
</dbReference>
<dbReference type="InterPro" id="IPR006875">
    <property type="entry name" value="Sarcoglycan"/>
</dbReference>
<keyword evidence="8 17" id="KW-0812">Transmembrane</keyword>
<reference evidence="18 19" key="1">
    <citation type="journal article" date="2017" name="Curr. Biol.">
        <title>The Evolution of Venom by Co-option of Single-Copy Genes.</title>
        <authorList>
            <person name="Martinson E.O."/>
            <person name="Mrinalini"/>
            <person name="Kelkar Y.D."/>
            <person name="Chang C.H."/>
            <person name="Werren J.H."/>
        </authorList>
    </citation>
    <scope>NUCLEOTIDE SEQUENCE [LARGE SCALE GENOMIC DNA]</scope>
    <source>
        <strain evidence="18 19">Alberta</strain>
        <tissue evidence="18">Whole body</tissue>
    </source>
</reference>
<evidence type="ECO:0000256" key="5">
    <source>
        <dbReference type="ARBA" id="ARBA00015329"/>
    </source>
</evidence>
<comment type="caution">
    <text evidence="18">The sequence shown here is derived from an EMBL/GenBank/DDBJ whole genome shotgun (WGS) entry which is preliminary data.</text>
</comment>
<evidence type="ECO:0000256" key="11">
    <source>
        <dbReference type="ARBA" id="ARBA00023136"/>
    </source>
</evidence>
<evidence type="ECO:0000256" key="17">
    <source>
        <dbReference type="SAM" id="Phobius"/>
    </source>
</evidence>
<keyword evidence="12" id="KW-1015">Disulfide bond</keyword>
<comment type="subunit">
    <text evidence="15">Cross-link to form 2 major subcomplexes: one consisting of SGCB, SGCD and SGCG and the other consisting of SGCB and SGCD. The association between SGCB and SGCG is particularly strong while SGCA is loosely associated with the other sarcoglycans.</text>
</comment>
<evidence type="ECO:0000256" key="8">
    <source>
        <dbReference type="ARBA" id="ARBA00022692"/>
    </source>
</evidence>
<feature type="region of interest" description="Disordered" evidence="16">
    <location>
        <begin position="1"/>
        <end position="31"/>
    </location>
</feature>
<dbReference type="AlphaFoldDB" id="A0A232FA45"/>
<keyword evidence="19" id="KW-1185">Reference proteome</keyword>
<keyword evidence="14" id="KW-0206">Cytoskeleton</keyword>
<evidence type="ECO:0000256" key="16">
    <source>
        <dbReference type="SAM" id="MobiDB-lite"/>
    </source>
</evidence>
<evidence type="ECO:0000256" key="10">
    <source>
        <dbReference type="ARBA" id="ARBA00022989"/>
    </source>
</evidence>
<evidence type="ECO:0000256" key="15">
    <source>
        <dbReference type="ARBA" id="ARBA00026041"/>
    </source>
</evidence>
<name>A0A232FA45_9HYME</name>
<proteinExistence type="inferred from homology"/>
<keyword evidence="11 17" id="KW-0472">Membrane</keyword>
<dbReference type="STRING" id="543379.A0A232FA45"/>
<keyword evidence="6" id="KW-1003">Cell membrane</keyword>
<evidence type="ECO:0000256" key="14">
    <source>
        <dbReference type="ARBA" id="ARBA00023212"/>
    </source>
</evidence>
<dbReference type="EMBL" id="NNAY01000623">
    <property type="protein sequence ID" value="OXU27329.1"/>
    <property type="molecule type" value="Genomic_DNA"/>
</dbReference>
<evidence type="ECO:0000256" key="1">
    <source>
        <dbReference type="ARBA" id="ARBA00002860"/>
    </source>
</evidence>
<evidence type="ECO:0000256" key="2">
    <source>
        <dbReference type="ARBA" id="ARBA00004245"/>
    </source>
</evidence>
<dbReference type="Proteomes" id="UP000215335">
    <property type="component" value="Unassembled WGS sequence"/>
</dbReference>
<keyword evidence="13" id="KW-0325">Glycoprotein</keyword>
<dbReference type="GO" id="GO:0005856">
    <property type="term" value="C:cytoskeleton"/>
    <property type="evidence" value="ECO:0007669"/>
    <property type="project" value="UniProtKB-SubCell"/>
</dbReference>
<keyword evidence="7" id="KW-0963">Cytoplasm</keyword>
<evidence type="ECO:0000313" key="19">
    <source>
        <dbReference type="Proteomes" id="UP000215335"/>
    </source>
</evidence>
<accession>A0A232FA45</accession>
<comment type="function">
    <text evidence="1">Component of the sarcoglycan complex, a subcomplex of the dystrophin-glycoprotein complex which forms a link between the F-actin cytoskeleton and the extracellular matrix.</text>
</comment>